<dbReference type="GO" id="GO:0071949">
    <property type="term" value="F:FAD binding"/>
    <property type="evidence" value="ECO:0007669"/>
    <property type="project" value="InterPro"/>
</dbReference>
<dbReference type="InterPro" id="IPR016169">
    <property type="entry name" value="FAD-bd_PCMH_sub2"/>
</dbReference>
<dbReference type="Proteomes" id="UP000696573">
    <property type="component" value="Unassembled WGS sequence"/>
</dbReference>
<dbReference type="InterPro" id="IPR012951">
    <property type="entry name" value="BBE"/>
</dbReference>
<dbReference type="InterPro" id="IPR050416">
    <property type="entry name" value="FAD-linked_Oxidoreductase"/>
</dbReference>
<keyword evidence="4" id="KW-0274">FAD</keyword>
<dbReference type="Gene3D" id="3.30.465.10">
    <property type="match status" value="2"/>
</dbReference>
<evidence type="ECO:0000259" key="7">
    <source>
        <dbReference type="PROSITE" id="PS51387"/>
    </source>
</evidence>
<dbReference type="PANTHER" id="PTHR42973">
    <property type="entry name" value="BINDING OXIDOREDUCTASE, PUTATIVE (AFU_ORTHOLOGUE AFUA_1G17690)-RELATED"/>
    <property type="match status" value="1"/>
</dbReference>
<evidence type="ECO:0000256" key="2">
    <source>
        <dbReference type="ARBA" id="ARBA00005466"/>
    </source>
</evidence>
<gene>
    <name evidence="8" type="ORF">CRHIZ90672A_00012651</name>
</gene>
<feature type="signal peptide" evidence="6">
    <location>
        <begin position="1"/>
        <end position="21"/>
    </location>
</feature>
<accession>A0A9N9VSP6</accession>
<comment type="caution">
    <text evidence="8">The sequence shown here is derived from an EMBL/GenBank/DDBJ whole genome shotgun (WGS) entry which is preliminary data.</text>
</comment>
<evidence type="ECO:0000256" key="5">
    <source>
        <dbReference type="ARBA" id="ARBA00023002"/>
    </source>
</evidence>
<keyword evidence="3" id="KW-0285">Flavoprotein</keyword>
<dbReference type="PROSITE" id="PS51387">
    <property type="entry name" value="FAD_PCMH"/>
    <property type="match status" value="1"/>
</dbReference>
<organism evidence="8 9">
    <name type="scientific">Clonostachys rhizophaga</name>
    <dbReference type="NCBI Taxonomy" id="160324"/>
    <lineage>
        <taxon>Eukaryota</taxon>
        <taxon>Fungi</taxon>
        <taxon>Dikarya</taxon>
        <taxon>Ascomycota</taxon>
        <taxon>Pezizomycotina</taxon>
        <taxon>Sordariomycetes</taxon>
        <taxon>Hypocreomycetidae</taxon>
        <taxon>Hypocreales</taxon>
        <taxon>Bionectriaceae</taxon>
        <taxon>Clonostachys</taxon>
    </lineage>
</organism>
<evidence type="ECO:0000256" key="4">
    <source>
        <dbReference type="ARBA" id="ARBA00022827"/>
    </source>
</evidence>
<dbReference type="InterPro" id="IPR016166">
    <property type="entry name" value="FAD-bd_PCMH"/>
</dbReference>
<dbReference type="PANTHER" id="PTHR42973:SF39">
    <property type="entry name" value="FAD-BINDING PCMH-TYPE DOMAIN-CONTAINING PROTEIN"/>
    <property type="match status" value="1"/>
</dbReference>
<dbReference type="EMBL" id="CABFNQ020000731">
    <property type="protein sequence ID" value="CAH0028356.1"/>
    <property type="molecule type" value="Genomic_DNA"/>
</dbReference>
<dbReference type="OrthoDB" id="9983560at2759"/>
<proteinExistence type="inferred from homology"/>
<evidence type="ECO:0000313" key="9">
    <source>
        <dbReference type="Proteomes" id="UP000696573"/>
    </source>
</evidence>
<keyword evidence="5" id="KW-0560">Oxidoreductase</keyword>
<dbReference type="AlphaFoldDB" id="A0A9N9VSP6"/>
<dbReference type="Pfam" id="PF08031">
    <property type="entry name" value="BBE"/>
    <property type="match status" value="1"/>
</dbReference>
<name>A0A9N9VSP6_9HYPO</name>
<keyword evidence="9" id="KW-1185">Reference proteome</keyword>
<dbReference type="InterPro" id="IPR036318">
    <property type="entry name" value="FAD-bd_PCMH-like_sf"/>
</dbReference>
<protein>
    <recommendedName>
        <fullName evidence="7">FAD-binding PCMH-type domain-containing protein</fullName>
    </recommendedName>
</protein>
<evidence type="ECO:0000256" key="6">
    <source>
        <dbReference type="SAM" id="SignalP"/>
    </source>
</evidence>
<feature type="domain" description="FAD-binding PCMH-type" evidence="7">
    <location>
        <begin position="117"/>
        <end position="300"/>
    </location>
</feature>
<sequence>MTLPSIRKLTTGLLAPLLITASTIPHRVCKVKPGNTNWPSEDEWKQLNETLSGNLIKPELPGGVCHTGQPNYDKDQCPNVIKAWSTQDFHVQDPISVLSTQFTDYSCLPDPKAPCGREGYPQYVVNASTAEHVKAGIDFARDHSVRLVIKSTGHDYLGRSIAPGALSVWTHHLNDITYHKKEFKLAGLGKVIEGDAVTAGGGTEMLVIYEACAAHDTTVVGGSARSVGVTGHFSSGGHSILSPRYGLAADNVLEMEVVTAAGEILTVNEDQNQDLFWALRGGGGSTFGVITAVTMRTVPSPRIHGISWGALTASNSTIVPNLITYIFTQLPYLMDSGLSGYNFFYREMDNPSPAPGIPDKIAGVNGGLILQNSDDPDAVHKIFKPINETLQSRWKGQVLLILNVTTYENFKDWYDASYDKGLAGYSVYLRSRLLGRETLLGDEKPLREALMTALDSLTNLQAFMVGGPGVHDAKPRGGGNSVLPVWRNAQIHARKLTLYRVNLAQLTNNRCPVAPQGFIPLNATAEEEAKQLLETKFQPLWDLAPDSGSYVNEAYPYEEDWQQAFWGDNYKRLLSIKRKVDPTDVFWCVPCVGSENWEEQADGQLCKVS</sequence>
<comment type="cofactor">
    <cofactor evidence="1">
        <name>FAD</name>
        <dbReference type="ChEBI" id="CHEBI:57692"/>
    </cofactor>
</comment>
<reference evidence="8" key="1">
    <citation type="submission" date="2021-10" db="EMBL/GenBank/DDBJ databases">
        <authorList>
            <person name="Piombo E."/>
        </authorList>
    </citation>
    <scope>NUCLEOTIDE SEQUENCE</scope>
</reference>
<dbReference type="InterPro" id="IPR006094">
    <property type="entry name" value="Oxid_FAD_bind_N"/>
</dbReference>
<dbReference type="SUPFAM" id="SSF56176">
    <property type="entry name" value="FAD-binding/transporter-associated domain-like"/>
    <property type="match status" value="1"/>
</dbReference>
<evidence type="ECO:0000256" key="1">
    <source>
        <dbReference type="ARBA" id="ARBA00001974"/>
    </source>
</evidence>
<keyword evidence="6" id="KW-0732">Signal</keyword>
<evidence type="ECO:0000256" key="3">
    <source>
        <dbReference type="ARBA" id="ARBA00022630"/>
    </source>
</evidence>
<feature type="chain" id="PRO_5040391477" description="FAD-binding PCMH-type domain-containing protein" evidence="6">
    <location>
        <begin position="22"/>
        <end position="609"/>
    </location>
</feature>
<comment type="similarity">
    <text evidence="2">Belongs to the oxygen-dependent FAD-linked oxidoreductase family.</text>
</comment>
<evidence type="ECO:0000313" key="8">
    <source>
        <dbReference type="EMBL" id="CAH0028356.1"/>
    </source>
</evidence>
<dbReference type="Pfam" id="PF01565">
    <property type="entry name" value="FAD_binding_4"/>
    <property type="match status" value="1"/>
</dbReference>
<dbReference type="GO" id="GO:0016491">
    <property type="term" value="F:oxidoreductase activity"/>
    <property type="evidence" value="ECO:0007669"/>
    <property type="project" value="UniProtKB-KW"/>
</dbReference>